<dbReference type="EMBL" id="AJWZ01006859">
    <property type="protein sequence ID" value="EKC58572.1"/>
    <property type="molecule type" value="Genomic_DNA"/>
</dbReference>
<dbReference type="GO" id="GO:0005524">
    <property type="term" value="F:ATP binding"/>
    <property type="evidence" value="ECO:0007669"/>
    <property type="project" value="UniProtKB-KW"/>
</dbReference>
<dbReference type="AlphaFoldDB" id="K1SD04"/>
<gene>
    <name evidence="12" type="ORF">OBE_09940</name>
</gene>
<evidence type="ECO:0000256" key="3">
    <source>
        <dbReference type="ARBA" id="ARBA00022516"/>
    </source>
</evidence>
<evidence type="ECO:0000256" key="1">
    <source>
        <dbReference type="ARBA" id="ARBA00004956"/>
    </source>
</evidence>
<dbReference type="GO" id="GO:0003989">
    <property type="term" value="F:acetyl-CoA carboxylase activity"/>
    <property type="evidence" value="ECO:0007669"/>
    <property type="project" value="InterPro"/>
</dbReference>
<dbReference type="PANTHER" id="PTHR42853:SF3">
    <property type="entry name" value="ACETYL-COENZYME A CARBOXYLASE CARBOXYL TRANSFERASE SUBUNIT ALPHA, CHLOROPLASTIC"/>
    <property type="match status" value="1"/>
</dbReference>
<name>K1SD04_9ZZZZ</name>
<evidence type="ECO:0000256" key="6">
    <source>
        <dbReference type="ARBA" id="ARBA00022832"/>
    </source>
</evidence>
<dbReference type="GO" id="GO:0009317">
    <property type="term" value="C:acetyl-CoA carboxylase complex"/>
    <property type="evidence" value="ECO:0007669"/>
    <property type="project" value="InterPro"/>
</dbReference>
<reference evidence="12" key="1">
    <citation type="journal article" date="2013" name="Environ. Microbiol.">
        <title>Microbiota from the distal guts of lean and obese adolescents exhibit partial functional redundancy besides clear differences in community structure.</title>
        <authorList>
            <person name="Ferrer M."/>
            <person name="Ruiz A."/>
            <person name="Lanza F."/>
            <person name="Haange S.B."/>
            <person name="Oberbach A."/>
            <person name="Till H."/>
            <person name="Bargiela R."/>
            <person name="Campoy C."/>
            <person name="Segura M.T."/>
            <person name="Richter M."/>
            <person name="von Bergen M."/>
            <person name="Seifert J."/>
            <person name="Suarez A."/>
        </authorList>
    </citation>
    <scope>NUCLEOTIDE SEQUENCE</scope>
</reference>
<evidence type="ECO:0000256" key="8">
    <source>
        <dbReference type="ARBA" id="ARBA00023098"/>
    </source>
</evidence>
<evidence type="ECO:0000256" key="4">
    <source>
        <dbReference type="ARBA" id="ARBA00022679"/>
    </source>
</evidence>
<dbReference type="InterPro" id="IPR011763">
    <property type="entry name" value="COA_CT_C"/>
</dbReference>
<dbReference type="SUPFAM" id="SSF52096">
    <property type="entry name" value="ClpP/crotonase"/>
    <property type="match status" value="1"/>
</dbReference>
<comment type="caution">
    <text evidence="12">The sequence shown here is derived from an EMBL/GenBank/DDBJ whole genome shotgun (WGS) entry which is preliminary data.</text>
</comment>
<dbReference type="GO" id="GO:0016743">
    <property type="term" value="F:carboxyl- or carbamoyltransferase activity"/>
    <property type="evidence" value="ECO:0007669"/>
    <property type="project" value="InterPro"/>
</dbReference>
<evidence type="ECO:0000313" key="12">
    <source>
        <dbReference type="EMBL" id="EKC58572.1"/>
    </source>
</evidence>
<dbReference type="EC" id="2.1.3.15" evidence="2"/>
<keyword evidence="8" id="KW-0443">Lipid metabolism</keyword>
<keyword evidence="4 12" id="KW-0808">Transferase</keyword>
<comment type="catalytic activity">
    <reaction evidence="10">
        <text>N(6)-carboxybiotinyl-L-lysyl-[protein] + acetyl-CoA = N(6)-biotinyl-L-lysyl-[protein] + malonyl-CoA</text>
        <dbReference type="Rhea" id="RHEA:54728"/>
        <dbReference type="Rhea" id="RHEA-COMP:10505"/>
        <dbReference type="Rhea" id="RHEA-COMP:10506"/>
        <dbReference type="ChEBI" id="CHEBI:57288"/>
        <dbReference type="ChEBI" id="CHEBI:57384"/>
        <dbReference type="ChEBI" id="CHEBI:83144"/>
        <dbReference type="ChEBI" id="CHEBI:83145"/>
        <dbReference type="EC" id="2.1.3.15"/>
    </reaction>
</comment>
<proteinExistence type="predicted"/>
<evidence type="ECO:0000256" key="5">
    <source>
        <dbReference type="ARBA" id="ARBA00022741"/>
    </source>
</evidence>
<dbReference type="GO" id="GO:2001295">
    <property type="term" value="P:malonyl-CoA biosynthetic process"/>
    <property type="evidence" value="ECO:0007669"/>
    <property type="project" value="UniProtKB-UniPathway"/>
</dbReference>
<evidence type="ECO:0000259" key="11">
    <source>
        <dbReference type="PROSITE" id="PS50989"/>
    </source>
</evidence>
<keyword evidence="5" id="KW-0547">Nucleotide-binding</keyword>
<protein>
    <recommendedName>
        <fullName evidence="2">acetyl-CoA carboxytransferase</fullName>
        <ecNumber evidence="2">2.1.3.15</ecNumber>
    </recommendedName>
</protein>
<keyword evidence="6" id="KW-0276">Fatty acid metabolism</keyword>
<accession>K1SD04</accession>
<comment type="pathway">
    <text evidence="1">Lipid metabolism; malonyl-CoA biosynthesis; malonyl-CoA from acetyl-CoA: step 1/1.</text>
</comment>
<dbReference type="InterPro" id="IPR001095">
    <property type="entry name" value="Acetyl_CoA_COase_a_su"/>
</dbReference>
<keyword evidence="3" id="KW-0444">Lipid biosynthesis</keyword>
<dbReference type="InterPro" id="IPR029045">
    <property type="entry name" value="ClpP/crotonase-like_dom_sf"/>
</dbReference>
<dbReference type="Gene3D" id="3.90.226.10">
    <property type="entry name" value="2-enoyl-CoA Hydratase, Chain A, domain 1"/>
    <property type="match status" value="1"/>
</dbReference>
<sequence>MQMIKEVLQQLEPLDAQIDALCSSTDDAEMANTTTHAAELAELSAQENMLLQRCTSLMPEDRVFLARRPDRPHIGEIIDNLFTDFFEQCGDRQCKEDAAILCGIARFHGMPVTFWGTAKERRWKKTCAATLACRDRKATARRCA</sequence>
<keyword evidence="9" id="KW-0275">Fatty acid biosynthesis</keyword>
<dbReference type="UniPathway" id="UPA00655">
    <property type="reaction ID" value="UER00711"/>
</dbReference>
<dbReference type="GO" id="GO:0006633">
    <property type="term" value="P:fatty acid biosynthetic process"/>
    <property type="evidence" value="ECO:0007669"/>
    <property type="project" value="UniProtKB-KW"/>
</dbReference>
<evidence type="ECO:0000256" key="7">
    <source>
        <dbReference type="ARBA" id="ARBA00022840"/>
    </source>
</evidence>
<evidence type="ECO:0000256" key="10">
    <source>
        <dbReference type="ARBA" id="ARBA00049152"/>
    </source>
</evidence>
<organism evidence="12">
    <name type="scientific">human gut metagenome</name>
    <dbReference type="NCBI Taxonomy" id="408170"/>
    <lineage>
        <taxon>unclassified sequences</taxon>
        <taxon>metagenomes</taxon>
        <taxon>organismal metagenomes</taxon>
    </lineage>
</organism>
<dbReference type="PROSITE" id="PS50989">
    <property type="entry name" value="COA_CT_CTER"/>
    <property type="match status" value="1"/>
</dbReference>
<dbReference type="Pfam" id="PF03255">
    <property type="entry name" value="ACCA"/>
    <property type="match status" value="1"/>
</dbReference>
<dbReference type="PANTHER" id="PTHR42853">
    <property type="entry name" value="ACETYL-COENZYME A CARBOXYLASE CARBOXYL TRANSFERASE SUBUNIT ALPHA"/>
    <property type="match status" value="1"/>
</dbReference>
<feature type="domain" description="CoA carboxyltransferase C-terminal" evidence="11">
    <location>
        <begin position="46"/>
        <end position="144"/>
    </location>
</feature>
<evidence type="ECO:0000256" key="2">
    <source>
        <dbReference type="ARBA" id="ARBA00011883"/>
    </source>
</evidence>
<evidence type="ECO:0000256" key="9">
    <source>
        <dbReference type="ARBA" id="ARBA00023160"/>
    </source>
</evidence>
<keyword evidence="7" id="KW-0067">ATP-binding</keyword>